<accession>A0ABX7C825</accession>
<keyword evidence="2" id="KW-0812">Transmembrane</keyword>
<feature type="region of interest" description="Disordered" evidence="1">
    <location>
        <begin position="172"/>
        <end position="196"/>
    </location>
</feature>
<evidence type="ECO:0000256" key="2">
    <source>
        <dbReference type="SAM" id="Phobius"/>
    </source>
</evidence>
<organism evidence="3 4">
    <name type="scientific">Devosia rhizoryzae</name>
    <dbReference type="NCBI Taxonomy" id="2774137"/>
    <lineage>
        <taxon>Bacteria</taxon>
        <taxon>Pseudomonadati</taxon>
        <taxon>Pseudomonadota</taxon>
        <taxon>Alphaproteobacteria</taxon>
        <taxon>Hyphomicrobiales</taxon>
        <taxon>Devosiaceae</taxon>
        <taxon>Devosia</taxon>
    </lineage>
</organism>
<protein>
    <submittedName>
        <fullName evidence="3">Uncharacterized protein</fullName>
    </submittedName>
</protein>
<evidence type="ECO:0000256" key="1">
    <source>
        <dbReference type="SAM" id="MobiDB-lite"/>
    </source>
</evidence>
<dbReference type="RefSeq" id="WP_201635731.1">
    <property type="nucleotide sequence ID" value="NZ_CP068046.1"/>
</dbReference>
<keyword evidence="2" id="KW-1133">Transmembrane helix</keyword>
<feature type="transmembrane region" description="Helical" evidence="2">
    <location>
        <begin position="104"/>
        <end position="123"/>
    </location>
</feature>
<sequence>MSNDNTAASLQSVDHSRGVLPRSDGLAIAEGVILLCGLALLNHTGLMPFDVFPVHPYLFAVILLSAQYGLYGGLLSAFGAIALVHGGGMPVRAIDMSYAQYFQLAWADSLSWVLAALMVGLVTTRRSRALKAQASKLQSATVAQSIIAAQYQVLAQRTHELERSLAGRREPVEAMAPVQSNSAQGPRSARLVQTAG</sequence>
<proteinExistence type="predicted"/>
<evidence type="ECO:0000313" key="3">
    <source>
        <dbReference type="EMBL" id="QQR40410.1"/>
    </source>
</evidence>
<feature type="transmembrane region" description="Helical" evidence="2">
    <location>
        <begin position="26"/>
        <end position="45"/>
    </location>
</feature>
<evidence type="ECO:0000313" key="4">
    <source>
        <dbReference type="Proteomes" id="UP000595857"/>
    </source>
</evidence>
<keyword evidence="2" id="KW-0472">Membrane</keyword>
<dbReference type="EMBL" id="CP068046">
    <property type="protein sequence ID" value="QQR40410.1"/>
    <property type="molecule type" value="Genomic_DNA"/>
</dbReference>
<dbReference type="Proteomes" id="UP000595857">
    <property type="component" value="Chromosome"/>
</dbReference>
<name>A0ABX7C825_9HYPH</name>
<keyword evidence="4" id="KW-1185">Reference proteome</keyword>
<gene>
    <name evidence="3" type="ORF">JI748_05235</name>
</gene>
<reference evidence="3 4" key="1">
    <citation type="submission" date="2021-01" db="EMBL/GenBank/DDBJ databases">
        <title>Genome seq and assembly of Devosia sp. LEGU1.</title>
        <authorList>
            <person name="Chhetri G."/>
        </authorList>
    </citation>
    <scope>NUCLEOTIDE SEQUENCE [LARGE SCALE GENOMIC DNA]</scope>
    <source>
        <strain evidence="3 4">LEGU1</strain>
    </source>
</reference>
<feature type="transmembrane region" description="Helical" evidence="2">
    <location>
        <begin position="57"/>
        <end position="84"/>
    </location>
</feature>